<protein>
    <submittedName>
        <fullName evidence="4">Pentatricopeptide repeat-containing protein</fullName>
    </submittedName>
</protein>
<evidence type="ECO:0000256" key="1">
    <source>
        <dbReference type="ARBA" id="ARBA00022737"/>
    </source>
</evidence>
<proteinExistence type="predicted"/>
<reference evidence="4" key="1">
    <citation type="submission" date="2020-06" db="EMBL/GenBank/DDBJ databases">
        <authorList>
            <consortium name="Plant Systems Biology data submission"/>
        </authorList>
    </citation>
    <scope>NUCLEOTIDE SEQUENCE</scope>
    <source>
        <strain evidence="4">D6</strain>
    </source>
</reference>
<organism evidence="4 5">
    <name type="scientific">Seminavis robusta</name>
    <dbReference type="NCBI Taxonomy" id="568900"/>
    <lineage>
        <taxon>Eukaryota</taxon>
        <taxon>Sar</taxon>
        <taxon>Stramenopiles</taxon>
        <taxon>Ochrophyta</taxon>
        <taxon>Bacillariophyta</taxon>
        <taxon>Bacillariophyceae</taxon>
        <taxon>Bacillariophycidae</taxon>
        <taxon>Naviculales</taxon>
        <taxon>Naviculaceae</taxon>
        <taxon>Seminavis</taxon>
    </lineage>
</organism>
<accession>A0A9N8EEM4</accession>
<feature type="repeat" description="PPR" evidence="2">
    <location>
        <begin position="148"/>
        <end position="182"/>
    </location>
</feature>
<dbReference type="InterPro" id="IPR002885">
    <property type="entry name" value="PPR_rpt"/>
</dbReference>
<comment type="caution">
    <text evidence="4">The sequence shown here is derived from an EMBL/GenBank/DDBJ whole genome shotgun (WGS) entry which is preliminary data.</text>
</comment>
<name>A0A9N8EEM4_9STRA</name>
<dbReference type="PROSITE" id="PS51375">
    <property type="entry name" value="PPR"/>
    <property type="match status" value="1"/>
</dbReference>
<dbReference type="Proteomes" id="UP001153069">
    <property type="component" value="Unassembled WGS sequence"/>
</dbReference>
<dbReference type="InterPro" id="IPR011990">
    <property type="entry name" value="TPR-like_helical_dom_sf"/>
</dbReference>
<feature type="compositionally biased region" description="Polar residues" evidence="3">
    <location>
        <begin position="239"/>
        <end position="251"/>
    </location>
</feature>
<dbReference type="EMBL" id="CAICTM010000979">
    <property type="protein sequence ID" value="CAB9519015.1"/>
    <property type="molecule type" value="Genomic_DNA"/>
</dbReference>
<feature type="region of interest" description="Disordered" evidence="3">
    <location>
        <begin position="237"/>
        <end position="264"/>
    </location>
</feature>
<evidence type="ECO:0000313" key="5">
    <source>
        <dbReference type="Proteomes" id="UP001153069"/>
    </source>
</evidence>
<dbReference type="AlphaFoldDB" id="A0A9N8EEM4"/>
<dbReference type="Pfam" id="PF01535">
    <property type="entry name" value="PPR"/>
    <property type="match status" value="2"/>
</dbReference>
<sequence length="838" mass="94239">MEMAEEALWQRVRSTNRRSYNTISFNIVLNGWARQRSKYAAQRADELLHKLLELQQQPSQYHLQADTYSYGAVLNAYAKSQGGKMAALRAEELLLQMQASMVPSSSSKQATIKTDVCHNAVVDAWAVSGDPQAGSRAESILRKLDQPSRVTYNACIKAYARAHAPTQAQRLLEEMKASNNTDLEPDKISISTCIDAWSKSPSTENLTLAALQAEKLLYQMEQDYEQLLLERNATTTTTNHQTVRRSFSTTKRQNERQQHSVLHASSKQPDIVTYTAVLNAYARAGWPGAAEKAMQLIRRIEKYSNDKPNAPFFNTMINLLAKSISARPYLTFNNKSSLTPQQVAEVILRHMKKQYAETGNRDIRPCKITYTAAISVYASHYKHGVAAAKRTEELLHELEHLYNTTNFDHYLPNTKTFGAVLSVWAKAASTTRHENDDAVSAEWLWHRSESLLERMESLYKRTQGRYEELKPTSILFSQIFRILANGQDPHAATRGLKLMKRMKAMKADKNNSGFGDQIHLDSTMYAYLVVTFTKSKVENSVELATQILQEVEEGYKAGMGNLKPTSLLYSAVLQAYAKSSSKEGARLAEHLLERTKEMYKLGKIYAKPTTLFYNAVVDAHARSNGGIEAAERAEALLQEMEQRGRAGDSELRLTTRSFNAAILAWKNSNATDAPQRAEALLGKMSEKYKAGDERCRPDRVTINSIIGVWASQSPYQADSAERAEKYLNFMESLQKSGDPIIKPDRYSYNTVIDAYSKSPKSGAARRAQDLYERMKSMVDEEGAKDLRPDLITLTSLRYAWMASNDADADVRSRHIGSLILQEVGRQKKLKVASASTFS</sequence>
<dbReference type="PANTHER" id="PTHR47447:SF23">
    <property type="entry name" value="PENTACOTRIPEPTIDE-REPEAT REGION OF PRORP DOMAIN-CONTAINING PROTEIN"/>
    <property type="match status" value="1"/>
</dbReference>
<dbReference type="PANTHER" id="PTHR47447">
    <property type="entry name" value="OS03G0856100 PROTEIN"/>
    <property type="match status" value="1"/>
</dbReference>
<evidence type="ECO:0000256" key="3">
    <source>
        <dbReference type="SAM" id="MobiDB-lite"/>
    </source>
</evidence>
<dbReference type="Pfam" id="PF13812">
    <property type="entry name" value="PPR_3"/>
    <property type="match status" value="1"/>
</dbReference>
<dbReference type="OrthoDB" id="185373at2759"/>
<dbReference type="Gene3D" id="1.25.40.10">
    <property type="entry name" value="Tetratricopeptide repeat domain"/>
    <property type="match status" value="4"/>
</dbReference>
<evidence type="ECO:0000313" key="4">
    <source>
        <dbReference type="EMBL" id="CAB9519015.1"/>
    </source>
</evidence>
<keyword evidence="1" id="KW-0677">Repeat</keyword>
<keyword evidence="5" id="KW-1185">Reference proteome</keyword>
<evidence type="ECO:0000256" key="2">
    <source>
        <dbReference type="PROSITE-ProRule" id="PRU00708"/>
    </source>
</evidence>
<gene>
    <name evidence="4" type="ORF">SEMRO_981_G227570.1</name>
</gene>